<evidence type="ECO:0000313" key="1">
    <source>
        <dbReference type="EMBL" id="KAJ4727626.1"/>
    </source>
</evidence>
<comment type="caution">
    <text evidence="1">The sequence shown here is derived from an EMBL/GenBank/DDBJ whole genome shotgun (WGS) entry which is preliminary data.</text>
</comment>
<gene>
    <name evidence="1" type="ORF">OWV82_000698</name>
</gene>
<name>A0ACC1YV41_MELAZ</name>
<protein>
    <submittedName>
        <fullName evidence="1">Homeobox protein LUMINIDEPENDENS</fullName>
    </submittedName>
</protein>
<proteinExistence type="predicted"/>
<keyword evidence="1" id="KW-0371">Homeobox</keyword>
<dbReference type="EMBL" id="CM051394">
    <property type="protein sequence ID" value="KAJ4727626.1"/>
    <property type="molecule type" value="Genomic_DNA"/>
</dbReference>
<keyword evidence="2" id="KW-1185">Reference proteome</keyword>
<keyword evidence="1" id="KW-0238">DNA-binding</keyword>
<dbReference type="Proteomes" id="UP001164539">
    <property type="component" value="Chromosome 1"/>
</dbReference>
<sequence length="1051" mass="115832">MESLKENSLETEIGSSVESFQKFLDSQRELFHSQIEQLQNVVVTQCRLTGVNPLSQEMAAGALSIKIGKRPRDLLNPKALKYMQEVFSVKDAISKRESREISAQFGVTVTQVKDFFASQRSRVRKLVRLSREKAIKSNACKEPQNDGVPISSDSMIPIDPMPLSSAGPTSVIPIDHLPLNSIGPLSVEEAPSCSGRDDSLVGIDDLDKHFVENIFSLMRKEETFSGQVKLMEWILQIENSSVLFWFLTKGGVMILATWMSQAADEEQTSVLSVILDVYSHLPLHKAFPEQMSAILQSVKRLRFYRASDLTNRARILLSKWSKLFARSQALKKPNGTKSCTDAENELILKQSIGEIMADESWQSNNNVLEASLASSYESSENFRKLEAPQPLKLLTASSDDSARKNILGASSSYNRERRKVQFVEQLGQKMPGRSPQATRAAPVSQARPMSADDIQKAKLRAMHMQNKYGKIGSSSNGSNEVKTEGLNKSTTTQASIVLPVSKALVRPQIEEHKKSVMVQSKISCKLEDPLDSKQKMDTKVPSEEKCNRVLIRWQTPPEVKLNAVWRVGAGDNSKEVEVQKNRTHREKETIYHAVQEIPSNPKEPWDLEMDYDDTLTLEIPTEQPPDAADSGETQVATTDNVTVNSAAVTVPVSSQIGDASTTGPDLELLAVLLKNPELVFALTSGQAGNLSNEDTVKLLDMIKAGGAGLPGNINGIGGKVGEKVEVSLPSPTPSSNPGTSGWRQEVRNPFSRRSPMAPEVASAVSSVEKHPPTNLVRSGISAMNVAMPQQPTIVSQQVPASMSSSLHQTNTIIAERQEPSVLPSLHQSRPISSPIIQTQASEIQLPRKILPIVSTSSNINATGGPSIRIENNLSNATAAPMHNNAPERQYSLPTSMPMPTPVRSQPQQHFMTDPAHVASSYASRQPMGNLGPASDSGRAIQRFASNPRYQVNQNNYNAPSFGGPVQQPQLLSGSRRERNGYASNDGFESWSPENSPTRSTEYMSRRNFPEPRSNAGWSSAPVERSRQWNSSGYREVRDHNKHGNMWRDRRR</sequence>
<accession>A0ACC1YV41</accession>
<organism evidence="1 2">
    <name type="scientific">Melia azedarach</name>
    <name type="common">Chinaberry tree</name>
    <dbReference type="NCBI Taxonomy" id="155640"/>
    <lineage>
        <taxon>Eukaryota</taxon>
        <taxon>Viridiplantae</taxon>
        <taxon>Streptophyta</taxon>
        <taxon>Embryophyta</taxon>
        <taxon>Tracheophyta</taxon>
        <taxon>Spermatophyta</taxon>
        <taxon>Magnoliopsida</taxon>
        <taxon>eudicotyledons</taxon>
        <taxon>Gunneridae</taxon>
        <taxon>Pentapetalae</taxon>
        <taxon>rosids</taxon>
        <taxon>malvids</taxon>
        <taxon>Sapindales</taxon>
        <taxon>Meliaceae</taxon>
        <taxon>Melia</taxon>
    </lineage>
</organism>
<reference evidence="1 2" key="1">
    <citation type="journal article" date="2023" name="Science">
        <title>Complex scaffold remodeling in plant triterpene biosynthesis.</title>
        <authorList>
            <person name="De La Pena R."/>
            <person name="Hodgson H."/>
            <person name="Liu J.C."/>
            <person name="Stephenson M.J."/>
            <person name="Martin A.C."/>
            <person name="Owen C."/>
            <person name="Harkess A."/>
            <person name="Leebens-Mack J."/>
            <person name="Jimenez L.E."/>
            <person name="Osbourn A."/>
            <person name="Sattely E.S."/>
        </authorList>
    </citation>
    <scope>NUCLEOTIDE SEQUENCE [LARGE SCALE GENOMIC DNA]</scope>
    <source>
        <strain evidence="2">cv. JPN11</strain>
        <tissue evidence="1">Leaf</tissue>
    </source>
</reference>
<evidence type="ECO:0000313" key="2">
    <source>
        <dbReference type="Proteomes" id="UP001164539"/>
    </source>
</evidence>